<evidence type="ECO:0000256" key="7">
    <source>
        <dbReference type="ARBA" id="ARBA00022840"/>
    </source>
</evidence>
<comment type="caution">
    <text evidence="13">The sequence shown here is derived from an EMBL/GenBank/DDBJ whole genome shotgun (WGS) entry which is preliminary data.</text>
</comment>
<evidence type="ECO:0000256" key="11">
    <source>
        <dbReference type="SAM" id="MobiDB-lite"/>
    </source>
</evidence>
<gene>
    <name evidence="13" type="ORF">OTU49_005575</name>
</gene>
<dbReference type="Gene3D" id="1.10.510.10">
    <property type="entry name" value="Transferase(Phosphotransferase) domain 1"/>
    <property type="match status" value="1"/>
</dbReference>
<dbReference type="SUPFAM" id="SSF47986">
    <property type="entry name" value="DEATH domain"/>
    <property type="match status" value="1"/>
</dbReference>
<feature type="region of interest" description="Disordered" evidence="11">
    <location>
        <begin position="869"/>
        <end position="897"/>
    </location>
</feature>
<evidence type="ECO:0000256" key="5">
    <source>
        <dbReference type="ARBA" id="ARBA00022741"/>
    </source>
</evidence>
<dbReference type="PROSITE" id="PS00108">
    <property type="entry name" value="PROTEIN_KINASE_ST"/>
    <property type="match status" value="1"/>
</dbReference>
<reference evidence="13 14" key="1">
    <citation type="journal article" date="2024" name="BMC Genomics">
        <title>Genome assembly of redclaw crayfish (Cherax quadricarinatus) provides insights into its immune adaptation and hypoxia tolerance.</title>
        <authorList>
            <person name="Liu Z."/>
            <person name="Zheng J."/>
            <person name="Li H."/>
            <person name="Fang K."/>
            <person name="Wang S."/>
            <person name="He J."/>
            <person name="Zhou D."/>
            <person name="Weng S."/>
            <person name="Chi M."/>
            <person name="Gu Z."/>
            <person name="He J."/>
            <person name="Li F."/>
            <person name="Wang M."/>
        </authorList>
    </citation>
    <scope>NUCLEOTIDE SEQUENCE [LARGE SCALE GENOMIC DNA]</scope>
    <source>
        <strain evidence="13">ZL_2023a</strain>
    </source>
</reference>
<dbReference type="AlphaFoldDB" id="A0AAW0X4G7"/>
<dbReference type="EMBL" id="JARKIK010000048">
    <property type="protein sequence ID" value="KAK8735234.1"/>
    <property type="molecule type" value="Genomic_DNA"/>
</dbReference>
<evidence type="ECO:0000256" key="1">
    <source>
        <dbReference type="ARBA" id="ARBA00008718"/>
    </source>
</evidence>
<dbReference type="Proteomes" id="UP001445076">
    <property type="component" value="Unassembled WGS sequence"/>
</dbReference>
<feature type="compositionally biased region" description="Polar residues" evidence="11">
    <location>
        <begin position="352"/>
        <end position="361"/>
    </location>
</feature>
<feature type="region of interest" description="Disordered" evidence="11">
    <location>
        <begin position="740"/>
        <end position="798"/>
    </location>
</feature>
<dbReference type="InterPro" id="IPR008271">
    <property type="entry name" value="Ser/Thr_kinase_AS"/>
</dbReference>
<dbReference type="PANTHER" id="PTHR27001">
    <property type="entry name" value="OS01G0253100 PROTEIN"/>
    <property type="match status" value="1"/>
</dbReference>
<comment type="catalytic activity">
    <reaction evidence="8">
        <text>L-threonyl-[protein] + ATP = O-phospho-L-threonyl-[protein] + ADP + H(+)</text>
        <dbReference type="Rhea" id="RHEA:46608"/>
        <dbReference type="Rhea" id="RHEA-COMP:11060"/>
        <dbReference type="Rhea" id="RHEA-COMP:11605"/>
        <dbReference type="ChEBI" id="CHEBI:15378"/>
        <dbReference type="ChEBI" id="CHEBI:30013"/>
        <dbReference type="ChEBI" id="CHEBI:30616"/>
        <dbReference type="ChEBI" id="CHEBI:61977"/>
        <dbReference type="ChEBI" id="CHEBI:456216"/>
        <dbReference type="EC" id="2.7.11.1"/>
    </reaction>
</comment>
<feature type="domain" description="Protein kinase" evidence="12">
    <location>
        <begin position="418"/>
        <end position="707"/>
    </location>
</feature>
<dbReference type="PROSITE" id="PS50011">
    <property type="entry name" value="PROTEIN_KINASE_DOM"/>
    <property type="match status" value="1"/>
</dbReference>
<dbReference type="GO" id="GO:0005886">
    <property type="term" value="C:plasma membrane"/>
    <property type="evidence" value="ECO:0007669"/>
    <property type="project" value="TreeGrafter"/>
</dbReference>
<dbReference type="CDD" id="cd14066">
    <property type="entry name" value="STKc_IRAK"/>
    <property type="match status" value="1"/>
</dbReference>
<dbReference type="PROSITE" id="PS00107">
    <property type="entry name" value="PROTEIN_KINASE_ATP"/>
    <property type="match status" value="1"/>
</dbReference>
<keyword evidence="4" id="KW-0808">Transferase</keyword>
<dbReference type="InterPro" id="IPR000719">
    <property type="entry name" value="Prot_kinase_dom"/>
</dbReference>
<dbReference type="FunFam" id="1.10.510.10:FF:000754">
    <property type="entry name" value="Interleukin-1 receptor-associated kinase"/>
    <property type="match status" value="1"/>
</dbReference>
<dbReference type="InterPro" id="IPR011029">
    <property type="entry name" value="DEATH-like_dom_sf"/>
</dbReference>
<dbReference type="GO" id="GO:0007165">
    <property type="term" value="P:signal transduction"/>
    <property type="evidence" value="ECO:0007669"/>
    <property type="project" value="InterPro"/>
</dbReference>
<feature type="region of interest" description="Disordered" evidence="11">
    <location>
        <begin position="123"/>
        <end position="153"/>
    </location>
</feature>
<evidence type="ECO:0000256" key="4">
    <source>
        <dbReference type="ARBA" id="ARBA00022679"/>
    </source>
</evidence>
<dbReference type="InterPro" id="IPR037924">
    <property type="entry name" value="Pelle_death"/>
</dbReference>
<keyword evidence="6" id="KW-0418">Kinase</keyword>
<dbReference type="InterPro" id="IPR011009">
    <property type="entry name" value="Kinase-like_dom_sf"/>
</dbReference>
<keyword evidence="3" id="KW-0723">Serine/threonine-protein kinase</keyword>
<evidence type="ECO:0000256" key="8">
    <source>
        <dbReference type="ARBA" id="ARBA00047899"/>
    </source>
</evidence>
<evidence type="ECO:0000259" key="12">
    <source>
        <dbReference type="PROSITE" id="PS50011"/>
    </source>
</evidence>
<dbReference type="EC" id="2.7.11.1" evidence="2"/>
<evidence type="ECO:0000256" key="2">
    <source>
        <dbReference type="ARBA" id="ARBA00012513"/>
    </source>
</evidence>
<comment type="catalytic activity">
    <reaction evidence="9">
        <text>L-seryl-[protein] + ATP = O-phospho-L-seryl-[protein] + ADP + H(+)</text>
        <dbReference type="Rhea" id="RHEA:17989"/>
        <dbReference type="Rhea" id="RHEA-COMP:9863"/>
        <dbReference type="Rhea" id="RHEA-COMP:11604"/>
        <dbReference type="ChEBI" id="CHEBI:15378"/>
        <dbReference type="ChEBI" id="CHEBI:29999"/>
        <dbReference type="ChEBI" id="CHEBI:30616"/>
        <dbReference type="ChEBI" id="CHEBI:83421"/>
        <dbReference type="ChEBI" id="CHEBI:456216"/>
        <dbReference type="EC" id="2.7.11.1"/>
    </reaction>
</comment>
<dbReference type="Gene3D" id="1.10.533.10">
    <property type="entry name" value="Death Domain, Fas"/>
    <property type="match status" value="1"/>
</dbReference>
<dbReference type="SMART" id="SM00220">
    <property type="entry name" value="S_TKc"/>
    <property type="match status" value="1"/>
</dbReference>
<evidence type="ECO:0000256" key="6">
    <source>
        <dbReference type="ARBA" id="ARBA00022777"/>
    </source>
</evidence>
<evidence type="ECO:0000256" key="10">
    <source>
        <dbReference type="PROSITE-ProRule" id="PRU10141"/>
    </source>
</evidence>
<dbReference type="GO" id="GO:0005524">
    <property type="term" value="F:ATP binding"/>
    <property type="evidence" value="ECO:0007669"/>
    <property type="project" value="UniProtKB-UniRule"/>
</dbReference>
<evidence type="ECO:0000256" key="3">
    <source>
        <dbReference type="ARBA" id="ARBA00022527"/>
    </source>
</evidence>
<organism evidence="13 14">
    <name type="scientific">Cherax quadricarinatus</name>
    <name type="common">Australian red claw crayfish</name>
    <dbReference type="NCBI Taxonomy" id="27406"/>
    <lineage>
        <taxon>Eukaryota</taxon>
        <taxon>Metazoa</taxon>
        <taxon>Ecdysozoa</taxon>
        <taxon>Arthropoda</taxon>
        <taxon>Crustacea</taxon>
        <taxon>Multicrustacea</taxon>
        <taxon>Malacostraca</taxon>
        <taxon>Eumalacostraca</taxon>
        <taxon>Eucarida</taxon>
        <taxon>Decapoda</taxon>
        <taxon>Pleocyemata</taxon>
        <taxon>Astacidea</taxon>
        <taxon>Parastacoidea</taxon>
        <taxon>Parastacidae</taxon>
        <taxon>Cherax</taxon>
    </lineage>
</organism>
<dbReference type="Pfam" id="PF00069">
    <property type="entry name" value="Pkinase"/>
    <property type="match status" value="1"/>
</dbReference>
<feature type="compositionally biased region" description="Polar residues" evidence="11">
    <location>
        <begin position="144"/>
        <end position="153"/>
    </location>
</feature>
<feature type="region of interest" description="Disordered" evidence="11">
    <location>
        <begin position="342"/>
        <end position="361"/>
    </location>
</feature>
<proteinExistence type="inferred from homology"/>
<dbReference type="GO" id="GO:0045087">
    <property type="term" value="P:innate immune response"/>
    <property type="evidence" value="ECO:0007669"/>
    <property type="project" value="UniProtKB-ARBA"/>
</dbReference>
<feature type="region of interest" description="Disordered" evidence="11">
    <location>
        <begin position="190"/>
        <end position="220"/>
    </location>
</feature>
<dbReference type="SUPFAM" id="SSF56112">
    <property type="entry name" value="Protein kinase-like (PK-like)"/>
    <property type="match status" value="1"/>
</dbReference>
<keyword evidence="5 10" id="KW-0547">Nucleotide-binding</keyword>
<feature type="binding site" evidence="10">
    <location>
        <position position="445"/>
    </location>
    <ligand>
        <name>ATP</name>
        <dbReference type="ChEBI" id="CHEBI:30616"/>
    </ligand>
</feature>
<dbReference type="InterPro" id="IPR017441">
    <property type="entry name" value="Protein_kinase_ATP_BS"/>
</dbReference>
<feature type="compositionally biased region" description="Pro residues" evidence="11">
    <location>
        <begin position="776"/>
        <end position="795"/>
    </location>
</feature>
<keyword evidence="7 10" id="KW-0067">ATP-binding</keyword>
<dbReference type="Gene3D" id="3.30.200.20">
    <property type="entry name" value="Phosphorylase Kinase, domain 1"/>
    <property type="match status" value="1"/>
</dbReference>
<evidence type="ECO:0000256" key="9">
    <source>
        <dbReference type="ARBA" id="ARBA00048679"/>
    </source>
</evidence>
<feature type="compositionally biased region" description="Low complexity" evidence="11">
    <location>
        <begin position="751"/>
        <end position="775"/>
    </location>
</feature>
<dbReference type="GO" id="GO:0004674">
    <property type="term" value="F:protein serine/threonine kinase activity"/>
    <property type="evidence" value="ECO:0007669"/>
    <property type="project" value="UniProtKB-KW"/>
</dbReference>
<dbReference type="PANTHER" id="PTHR27001:SF939">
    <property type="entry name" value="INTERLEUKIN 1 RECEPTOR ASSOCIATED KINASE 1"/>
    <property type="match status" value="1"/>
</dbReference>
<dbReference type="CDD" id="cd08307">
    <property type="entry name" value="Death_Pelle"/>
    <property type="match status" value="1"/>
</dbReference>
<evidence type="ECO:0000313" key="13">
    <source>
        <dbReference type="EMBL" id="KAK8735234.1"/>
    </source>
</evidence>
<dbReference type="Pfam" id="PF00531">
    <property type="entry name" value="Death"/>
    <property type="match status" value="1"/>
</dbReference>
<comment type="similarity">
    <text evidence="1">Belongs to the protein kinase superfamily. TKL Ser/Thr protein kinase family. Pelle subfamily.</text>
</comment>
<protein>
    <recommendedName>
        <fullName evidence="2">non-specific serine/threonine protein kinase</fullName>
        <ecNumber evidence="2">2.7.11.1</ecNumber>
    </recommendedName>
</protein>
<feature type="compositionally biased region" description="Low complexity" evidence="11">
    <location>
        <begin position="917"/>
        <end position="937"/>
    </location>
</feature>
<dbReference type="InterPro" id="IPR000488">
    <property type="entry name" value="Death_dom"/>
</dbReference>
<feature type="compositionally biased region" description="Basic and acidic residues" evidence="11">
    <location>
        <begin position="342"/>
        <end position="351"/>
    </location>
</feature>
<name>A0AAW0X4G7_CHEQU</name>
<evidence type="ECO:0000313" key="14">
    <source>
        <dbReference type="Proteomes" id="UP001445076"/>
    </source>
</evidence>
<feature type="region of interest" description="Disordered" evidence="11">
    <location>
        <begin position="909"/>
        <end position="937"/>
    </location>
</feature>
<sequence>MSRSQDNSQEVKYVYDLPYTERKLLCNILDSNYDWEKLGGKYMGLKWCDLEEFRRAERCGESPTNRLLQIWGQQNHTVSELFLLLWKMEHFQAMRALKSCVPEKYHKLFTNAERRATEIFSKTKPVGGIVRRNSQEPKRAPRPSTETAQGPTLQISAEFPQNNSTLGTTAQPSQNGSVLEASARPVHIHSEQQPLTLHESRQQPQSVREDTDGTPEGACALVEPSHCFNSHNFNQGASHSNSYVTSPKIPEALLNPTATLHTTVNSRRPLADVTLPKLANNHASKQESVRKINNNEIYGTCAEVSCEDNNLEELKTRHKAAQYDPHKDYLDKLEEKRVKEMTQESGGKEVTRQTNSSGGASLTGVVTVQPLPSPQGHPVECPGAERHRRISNASDTSNHSTSVPVIPYKELEEATALWNRDHLLGRGGFGCVFKGVWKNTEVAIKRIEPHDNASLDNTRLHISQSLEELKLLQSYRHDNILQVYGYSTDHELSPCLVYQFMPNGSVEDRLQCRKIEAFGEGPPLGATTPLSWWQRFRIAWGTARALQFLHTVKDKPLIHGDVKSANILLDQNYEPKLGDFGLAREGKSQSTSMKVSRVHGTKPYLPDDYLRSKKLSVKVDTYSYGVVLFELCTGLRAYDEKRKERGKFLKDLVDDTTDEESLRDRNAGINHEEVFTFLYKLGKDCVHSAAGKRPDMTTVFKELESYGVVLDERARAKRISLGEMSSVSSTPHMLQIHYDTAGSFHSPSPSPSTQPSLPHFFHHSPSPSPASMLPPYHSPPSPSSIPPRSPVPPGLSPNSHVPPHYSPCPAVLGNVPRLVANGSVAYHPRMFHYGGTTGWKQGAGGNIVYGMNPLQPSIPQFHVPHINVSPTLANGSESRDPPSYSETISRLPSGAVGNVPPMIPQLSGLYINDGHGNENSNESYNSDSDCGYSESSSITNTTQNVGMINVLHTFRQGAVADSGLPTVLPTVISSREGNSRENPAAPCPLLTELGTKSTTAVSSRSLSNTEMPTAAKKQFKLFG</sequence>
<keyword evidence="14" id="KW-1185">Reference proteome</keyword>
<accession>A0AAW0X4G7</accession>